<accession>A0ABP1GAF9</accession>
<evidence type="ECO:0000256" key="2">
    <source>
        <dbReference type="ARBA" id="ARBA00023002"/>
    </source>
</evidence>
<dbReference type="SUPFAM" id="SSF51735">
    <property type="entry name" value="NAD(P)-binding Rossmann-fold domains"/>
    <property type="match status" value="1"/>
</dbReference>
<dbReference type="PANTHER" id="PTHR24320:SF286">
    <property type="entry name" value="NAD(P)-BINDING ROSSMANN-FOLD SUPERFAMILY PROTEIN"/>
    <property type="match status" value="1"/>
</dbReference>
<keyword evidence="4" id="KW-1185">Reference proteome</keyword>
<dbReference type="Pfam" id="PF00106">
    <property type="entry name" value="adh_short"/>
    <property type="match status" value="1"/>
</dbReference>
<dbReference type="Proteomes" id="UP001497392">
    <property type="component" value="Unassembled WGS sequence"/>
</dbReference>
<dbReference type="InterPro" id="IPR002347">
    <property type="entry name" value="SDR_fam"/>
</dbReference>
<name>A0ABP1GAF9_9CHLO</name>
<comment type="caution">
    <text evidence="3">The sequence shown here is derived from an EMBL/GenBank/DDBJ whole genome shotgun (WGS) entry which is preliminary data.</text>
</comment>
<dbReference type="PRINTS" id="PR00081">
    <property type="entry name" value="GDHRDH"/>
</dbReference>
<evidence type="ECO:0000313" key="3">
    <source>
        <dbReference type="EMBL" id="CAL5227544.1"/>
    </source>
</evidence>
<dbReference type="EMBL" id="CAXHTA020000017">
    <property type="protein sequence ID" value="CAL5227544.1"/>
    <property type="molecule type" value="Genomic_DNA"/>
</dbReference>
<evidence type="ECO:0000256" key="1">
    <source>
        <dbReference type="ARBA" id="ARBA00006484"/>
    </source>
</evidence>
<gene>
    <name evidence="3" type="primary">g10534</name>
    <name evidence="3" type="ORF">VP750_LOCUS9450</name>
</gene>
<protein>
    <submittedName>
        <fullName evidence="3">G10534 protein</fullName>
    </submittedName>
</protein>
<evidence type="ECO:0000313" key="4">
    <source>
        <dbReference type="Proteomes" id="UP001497392"/>
    </source>
</evidence>
<comment type="similarity">
    <text evidence="1">Belongs to the short-chain dehydrogenases/reductases (SDR) family.</text>
</comment>
<dbReference type="PANTHER" id="PTHR24320">
    <property type="entry name" value="RETINOL DEHYDROGENASE"/>
    <property type="match status" value="1"/>
</dbReference>
<reference evidence="3 4" key="1">
    <citation type="submission" date="2024-06" db="EMBL/GenBank/DDBJ databases">
        <authorList>
            <person name="Kraege A."/>
            <person name="Thomma B."/>
        </authorList>
    </citation>
    <scope>NUCLEOTIDE SEQUENCE [LARGE SCALE GENOMIC DNA]</scope>
</reference>
<sequence>MEFLRDRGFAYAIGALEFADNIRLNVIDRLLPYYSPHHIKKNADSLEGKLCIVTGGNAGIGRAFAEAAVQHGAHVILACRSMERGTRAAQAIQQQHPAKQAHVEVRELDLASLRSVRNFAQQFKGEHRHLDILVCNAGIMAPPERGLTPDGFEQQFQVNYLSHWLLAHELLRQDSSPSSSHRRAESPTLAEPRRLIFLSSMTHRAGHLDFSNLQLERQYTGFKGYANSKLATLLAAQEWQRRFRSSRSARHDIAVAVHPGLVDTELARGWLTGSDVTGNLLQPIVAPIARILAPWLLISPRRAVDQLMYATTGPASKVAGAYIAHGKW</sequence>
<dbReference type="InterPro" id="IPR036291">
    <property type="entry name" value="NAD(P)-bd_dom_sf"/>
</dbReference>
<proteinExistence type="inferred from homology"/>
<organism evidence="3 4">
    <name type="scientific">Coccomyxa viridis</name>
    <dbReference type="NCBI Taxonomy" id="1274662"/>
    <lineage>
        <taxon>Eukaryota</taxon>
        <taxon>Viridiplantae</taxon>
        <taxon>Chlorophyta</taxon>
        <taxon>core chlorophytes</taxon>
        <taxon>Trebouxiophyceae</taxon>
        <taxon>Trebouxiophyceae incertae sedis</taxon>
        <taxon>Coccomyxaceae</taxon>
        <taxon>Coccomyxa</taxon>
    </lineage>
</organism>
<dbReference type="Gene3D" id="3.40.50.720">
    <property type="entry name" value="NAD(P)-binding Rossmann-like Domain"/>
    <property type="match status" value="1"/>
</dbReference>
<keyword evidence="2" id="KW-0560">Oxidoreductase</keyword>